<dbReference type="RefSeq" id="WP_378970287.1">
    <property type="nucleotide sequence ID" value="NZ_JBHTBJ010000013.1"/>
</dbReference>
<reference evidence="2" key="1">
    <citation type="journal article" date="2019" name="Int. J. Syst. Evol. Microbiol.">
        <title>The Global Catalogue of Microorganisms (GCM) 10K type strain sequencing project: providing services to taxonomists for standard genome sequencing and annotation.</title>
        <authorList>
            <consortium name="The Broad Institute Genomics Platform"/>
            <consortium name="The Broad Institute Genome Sequencing Center for Infectious Disease"/>
            <person name="Wu L."/>
            <person name="Ma J."/>
        </authorList>
    </citation>
    <scope>NUCLEOTIDE SEQUENCE [LARGE SCALE GENOMIC DNA]</scope>
    <source>
        <strain evidence="2">XZYJT-10</strain>
    </source>
</reference>
<name>A0ABW2HSS3_9ACTN</name>
<comment type="caution">
    <text evidence="1">The sequence shown here is derived from an EMBL/GenBank/DDBJ whole genome shotgun (WGS) entry which is preliminary data.</text>
</comment>
<evidence type="ECO:0000313" key="2">
    <source>
        <dbReference type="Proteomes" id="UP001596548"/>
    </source>
</evidence>
<dbReference type="Proteomes" id="UP001596548">
    <property type="component" value="Unassembled WGS sequence"/>
</dbReference>
<dbReference type="EMBL" id="JBHTBJ010000013">
    <property type="protein sequence ID" value="MFC7276237.1"/>
    <property type="molecule type" value="Genomic_DNA"/>
</dbReference>
<proteinExistence type="predicted"/>
<protein>
    <submittedName>
        <fullName evidence="1">DUF935 family protein</fullName>
    </submittedName>
</protein>
<dbReference type="Pfam" id="PF06074">
    <property type="entry name" value="Portal_Mu"/>
    <property type="match status" value="1"/>
</dbReference>
<organism evidence="1 2">
    <name type="scientific">Paractinoplanes rhizophilus</name>
    <dbReference type="NCBI Taxonomy" id="1416877"/>
    <lineage>
        <taxon>Bacteria</taxon>
        <taxon>Bacillati</taxon>
        <taxon>Actinomycetota</taxon>
        <taxon>Actinomycetes</taxon>
        <taxon>Micromonosporales</taxon>
        <taxon>Micromonosporaceae</taxon>
        <taxon>Paractinoplanes</taxon>
    </lineage>
</organism>
<keyword evidence="2" id="KW-1185">Reference proteome</keyword>
<dbReference type="InterPro" id="IPR009279">
    <property type="entry name" value="Portal_Mu"/>
</dbReference>
<evidence type="ECO:0000313" key="1">
    <source>
        <dbReference type="EMBL" id="MFC7276237.1"/>
    </source>
</evidence>
<sequence>MVSAPINEIGWSGASSNFWTYDETETTPELRWPLSVDVYEQMRTQDAQIVSVLRAVSLPVQRTPWRIDPNGAKARVTQFVADELGLPVVGKQPKAAPRTRDRFSWSEHLEMALLMLPFGHMFFEQVYRVGADGRAHLRKLGPRLPRTIEEIKVAPDGGLVSITQEAPPEGGRQRPIPVSRLVAYVHQKEGGNWKGRSLLRPAYKNWLIKDRLLRVDAQTIERNGMGVPLYKGAEGEADLTPGSKMAQAWRAGESSGAAIPNGADMVLRGVEGELPQAMPSIRYHDEQIGRAVLAHFLNLGTQTGSWALGTTFADFFTLSLQTLAQQIADTATQHIVEDLVDVNFGESEPAPRIVFDEIGSRQAATAQALKALADAGLIDPDEVLKQGVRQQYGLPAPDPSTAAPKLAGQSAIPGLDGPDVQAAAGVDTHPGGEQLKHYWLTGEGAAKWATWTELYHHLVKYMTPAMAKRTAAEWFHERYGYWPGDQRNRHGK</sequence>
<accession>A0ABW2HSS3</accession>
<gene>
    <name evidence="1" type="ORF">ACFQS1_19770</name>
</gene>